<name>R7QLT3_CHOCR</name>
<evidence type="ECO:0000313" key="2">
    <source>
        <dbReference type="Proteomes" id="UP000012073"/>
    </source>
</evidence>
<dbReference type="EMBL" id="HG001985">
    <property type="protein sequence ID" value="CDF39039.1"/>
    <property type="molecule type" value="Genomic_DNA"/>
</dbReference>
<organism evidence="1 2">
    <name type="scientific">Chondrus crispus</name>
    <name type="common">Carrageen Irish moss</name>
    <name type="synonym">Polymorpha crispa</name>
    <dbReference type="NCBI Taxonomy" id="2769"/>
    <lineage>
        <taxon>Eukaryota</taxon>
        <taxon>Rhodophyta</taxon>
        <taxon>Florideophyceae</taxon>
        <taxon>Rhodymeniophycidae</taxon>
        <taxon>Gigartinales</taxon>
        <taxon>Gigartinaceae</taxon>
        <taxon>Chondrus</taxon>
    </lineage>
</organism>
<reference evidence="2" key="1">
    <citation type="journal article" date="2013" name="Proc. Natl. Acad. Sci. U.S.A.">
        <title>Genome structure and metabolic features in the red seaweed Chondrus crispus shed light on evolution of the Archaeplastida.</title>
        <authorList>
            <person name="Collen J."/>
            <person name="Porcel B."/>
            <person name="Carre W."/>
            <person name="Ball S.G."/>
            <person name="Chaparro C."/>
            <person name="Tonon T."/>
            <person name="Barbeyron T."/>
            <person name="Michel G."/>
            <person name="Noel B."/>
            <person name="Valentin K."/>
            <person name="Elias M."/>
            <person name="Artiguenave F."/>
            <person name="Arun A."/>
            <person name="Aury J.M."/>
            <person name="Barbosa-Neto J.F."/>
            <person name="Bothwell J.H."/>
            <person name="Bouget F.Y."/>
            <person name="Brillet L."/>
            <person name="Cabello-Hurtado F."/>
            <person name="Capella-Gutierrez S."/>
            <person name="Charrier B."/>
            <person name="Cladiere L."/>
            <person name="Cock J.M."/>
            <person name="Coelho S.M."/>
            <person name="Colleoni C."/>
            <person name="Czjzek M."/>
            <person name="Da Silva C."/>
            <person name="Delage L."/>
            <person name="Denoeud F."/>
            <person name="Deschamps P."/>
            <person name="Dittami S.M."/>
            <person name="Gabaldon T."/>
            <person name="Gachon C.M."/>
            <person name="Groisillier A."/>
            <person name="Herve C."/>
            <person name="Jabbari K."/>
            <person name="Katinka M."/>
            <person name="Kloareg B."/>
            <person name="Kowalczyk N."/>
            <person name="Labadie K."/>
            <person name="Leblanc C."/>
            <person name="Lopez P.J."/>
            <person name="McLachlan D.H."/>
            <person name="Meslet-Cladiere L."/>
            <person name="Moustafa A."/>
            <person name="Nehr Z."/>
            <person name="Nyvall Collen P."/>
            <person name="Panaud O."/>
            <person name="Partensky F."/>
            <person name="Poulain J."/>
            <person name="Rensing S.A."/>
            <person name="Rousvoal S."/>
            <person name="Samson G."/>
            <person name="Symeonidi A."/>
            <person name="Weissenbach J."/>
            <person name="Zambounis A."/>
            <person name="Wincker P."/>
            <person name="Boyen C."/>
        </authorList>
    </citation>
    <scope>NUCLEOTIDE SEQUENCE [LARGE SCALE GENOMIC DNA]</scope>
    <source>
        <strain evidence="2">cv. Stackhouse</strain>
    </source>
</reference>
<gene>
    <name evidence="1" type="ORF">CHC_T00000074001</name>
</gene>
<keyword evidence="2" id="KW-1185">Reference proteome</keyword>
<dbReference type="Gramene" id="CDF39039">
    <property type="protein sequence ID" value="CDF39039"/>
    <property type="gene ID" value="CHC_T00000074001"/>
</dbReference>
<dbReference type="Proteomes" id="UP000012073">
    <property type="component" value="Unassembled WGS sequence"/>
</dbReference>
<protein>
    <submittedName>
        <fullName evidence="1">Uncharacterized protein</fullName>
    </submittedName>
</protein>
<accession>R7QLT3</accession>
<sequence>MKRCKKDTEQQWPTLRRSLPLVISFRTSVKLFQ</sequence>
<dbReference type="GeneID" id="17326662"/>
<proteinExistence type="predicted"/>
<evidence type="ECO:0000313" key="1">
    <source>
        <dbReference type="EMBL" id="CDF39039.1"/>
    </source>
</evidence>
<dbReference type="AlphaFoldDB" id="R7QLT3"/>
<dbReference type="KEGG" id="ccp:CHC_T00000074001"/>
<dbReference type="RefSeq" id="XP_005718944.1">
    <property type="nucleotide sequence ID" value="XM_005718887.1"/>
</dbReference>